<keyword evidence="1" id="KW-1133">Transmembrane helix</keyword>
<dbReference type="Proteomes" id="UP000252893">
    <property type="component" value="Unassembled WGS sequence"/>
</dbReference>
<organism evidence="2 3">
    <name type="scientific">Pseudochrobactrum asaccharolyticum</name>
    <dbReference type="NCBI Taxonomy" id="354351"/>
    <lineage>
        <taxon>Bacteria</taxon>
        <taxon>Pseudomonadati</taxon>
        <taxon>Pseudomonadota</taxon>
        <taxon>Alphaproteobacteria</taxon>
        <taxon>Hyphomicrobiales</taxon>
        <taxon>Brucellaceae</taxon>
        <taxon>Pseudochrobactrum</taxon>
    </lineage>
</organism>
<sequence>MTTLEILSLLIMPAAGLILAGAAVYFANHIR</sequence>
<protein>
    <submittedName>
        <fullName evidence="2">Uncharacterized protein</fullName>
    </submittedName>
</protein>
<dbReference type="EMBL" id="QNRH01000015">
    <property type="protein sequence ID" value="RBO89672.1"/>
    <property type="molecule type" value="Genomic_DNA"/>
</dbReference>
<dbReference type="AlphaFoldDB" id="A0A366DHV8"/>
<name>A0A366DHV8_9HYPH</name>
<keyword evidence="1" id="KW-0812">Transmembrane</keyword>
<comment type="caution">
    <text evidence="2">The sequence shown here is derived from an EMBL/GenBank/DDBJ whole genome shotgun (WGS) entry which is preliminary data.</text>
</comment>
<reference evidence="2 3" key="1">
    <citation type="submission" date="2018-06" db="EMBL/GenBank/DDBJ databases">
        <title>Genomic Encyclopedia of Type Strains, Phase IV (KMG-IV): sequencing the most valuable type-strain genomes for metagenomic binning, comparative biology and taxonomic classification.</title>
        <authorList>
            <person name="Goeker M."/>
        </authorList>
    </citation>
    <scope>NUCLEOTIDE SEQUENCE [LARGE SCALE GENOMIC DNA]</scope>
    <source>
        <strain evidence="2 3">DSM 25619</strain>
    </source>
</reference>
<evidence type="ECO:0000313" key="2">
    <source>
        <dbReference type="EMBL" id="RBO89672.1"/>
    </source>
</evidence>
<proteinExistence type="predicted"/>
<keyword evidence="1" id="KW-0472">Membrane</keyword>
<evidence type="ECO:0000256" key="1">
    <source>
        <dbReference type="SAM" id="Phobius"/>
    </source>
</evidence>
<feature type="transmembrane region" description="Helical" evidence="1">
    <location>
        <begin position="6"/>
        <end position="27"/>
    </location>
</feature>
<accession>A0A366DHV8</accession>
<gene>
    <name evidence="2" type="ORF">DFR47_11539</name>
</gene>
<evidence type="ECO:0000313" key="3">
    <source>
        <dbReference type="Proteomes" id="UP000252893"/>
    </source>
</evidence>
<keyword evidence="3" id="KW-1185">Reference proteome</keyword>